<dbReference type="PRINTS" id="PR01225">
    <property type="entry name" value="EXPANSNFAMLY"/>
</dbReference>
<dbReference type="Gene3D" id="2.60.40.760">
    <property type="entry name" value="Expansin, cellulose-binding-like domain"/>
    <property type="match status" value="1"/>
</dbReference>
<dbReference type="Pfam" id="PF03330">
    <property type="entry name" value="DPBB_1"/>
    <property type="match status" value="1"/>
</dbReference>
<dbReference type="PANTHER" id="PTHR31867">
    <property type="entry name" value="EXPANSIN-A15"/>
    <property type="match status" value="1"/>
</dbReference>
<accession>A0AAW1L1X3</accession>
<dbReference type="AlphaFoldDB" id="A0AAW1L1X3"/>
<dbReference type="CDD" id="cd22274">
    <property type="entry name" value="DPBB_EXPA_N"/>
    <property type="match status" value="1"/>
</dbReference>
<feature type="domain" description="Expansin-like CBD" evidence="9">
    <location>
        <begin position="170"/>
        <end position="249"/>
    </location>
</feature>
<dbReference type="InterPro" id="IPR007112">
    <property type="entry name" value="Expansin/allergen_DPBB_dom"/>
</dbReference>
<evidence type="ECO:0000256" key="5">
    <source>
        <dbReference type="ARBA" id="ARBA00023136"/>
    </source>
</evidence>
<name>A0AAW1L1X3_SAPOF</name>
<dbReference type="InterPro" id="IPR007118">
    <property type="entry name" value="Expan_Lol_pI"/>
</dbReference>
<evidence type="ECO:0000259" key="9">
    <source>
        <dbReference type="PROSITE" id="PS50843"/>
    </source>
</evidence>
<keyword evidence="11" id="KW-1185">Reference proteome</keyword>
<dbReference type="EMBL" id="JBDFQZ010000005">
    <property type="protein sequence ID" value="KAK9726795.1"/>
    <property type="molecule type" value="Genomic_DNA"/>
</dbReference>
<evidence type="ECO:0000256" key="4">
    <source>
        <dbReference type="ARBA" id="ARBA00022729"/>
    </source>
</evidence>
<dbReference type="InterPro" id="IPR036908">
    <property type="entry name" value="RlpA-like_sf"/>
</dbReference>
<dbReference type="SUPFAM" id="SSF49590">
    <property type="entry name" value="PHL pollen allergen"/>
    <property type="match status" value="1"/>
</dbReference>
<comment type="subcellular location">
    <subcellularLocation>
        <location evidence="7">Secreted</location>
        <location evidence="7">Cell wall</location>
    </subcellularLocation>
    <subcellularLocation>
        <location evidence="7">Membrane</location>
        <topology evidence="7">Peripheral membrane protein</topology>
    </subcellularLocation>
</comment>
<dbReference type="GO" id="GO:0009653">
    <property type="term" value="P:anatomical structure morphogenesis"/>
    <property type="evidence" value="ECO:0007669"/>
    <property type="project" value="UniProtKB-ARBA"/>
</dbReference>
<gene>
    <name evidence="10" type="ORF">RND81_05G237500</name>
</gene>
<keyword evidence="6 7" id="KW-0961">Cell wall biogenesis/degradation</keyword>
<evidence type="ECO:0000256" key="6">
    <source>
        <dbReference type="ARBA" id="ARBA00023316"/>
    </source>
</evidence>
<feature type="chain" id="PRO_5043109424" description="Expansin" evidence="7">
    <location>
        <begin position="26"/>
        <end position="253"/>
    </location>
</feature>
<keyword evidence="4 7" id="KW-0732">Signal</keyword>
<evidence type="ECO:0000313" key="11">
    <source>
        <dbReference type="Proteomes" id="UP001443914"/>
    </source>
</evidence>
<dbReference type="GO" id="GO:0005576">
    <property type="term" value="C:extracellular region"/>
    <property type="evidence" value="ECO:0007669"/>
    <property type="project" value="InterPro"/>
</dbReference>
<comment type="similarity">
    <text evidence="1 7">Belongs to the expansin family. Expansin A subfamily.</text>
</comment>
<keyword evidence="3 7" id="KW-0964">Secreted</keyword>
<dbReference type="PRINTS" id="PR01226">
    <property type="entry name" value="EXPANSIN"/>
</dbReference>
<dbReference type="SUPFAM" id="SSF50685">
    <property type="entry name" value="Barwin-like endoglucanases"/>
    <property type="match status" value="1"/>
</dbReference>
<evidence type="ECO:0000256" key="7">
    <source>
        <dbReference type="RuleBase" id="RU365023"/>
    </source>
</evidence>
<evidence type="ECO:0000256" key="1">
    <source>
        <dbReference type="ARBA" id="ARBA00005392"/>
    </source>
</evidence>
<comment type="function">
    <text evidence="7">Causes loosening and extension of plant cell walls by disrupting non-covalent bonding between cellulose microfibrils and matrix glucans. No enzymatic activity has been found.</text>
</comment>
<feature type="domain" description="Expansin-like EG45" evidence="8">
    <location>
        <begin position="49"/>
        <end position="160"/>
    </location>
</feature>
<protein>
    <recommendedName>
        <fullName evidence="7">Expansin</fullName>
    </recommendedName>
</protein>
<evidence type="ECO:0000256" key="2">
    <source>
        <dbReference type="ARBA" id="ARBA00022512"/>
    </source>
</evidence>
<dbReference type="InterPro" id="IPR007117">
    <property type="entry name" value="Expansin_CBD"/>
</dbReference>
<feature type="signal peptide" evidence="7">
    <location>
        <begin position="1"/>
        <end position="25"/>
    </location>
</feature>
<dbReference type="Pfam" id="PF01357">
    <property type="entry name" value="Expansin_C"/>
    <property type="match status" value="1"/>
</dbReference>
<evidence type="ECO:0000313" key="10">
    <source>
        <dbReference type="EMBL" id="KAK9726795.1"/>
    </source>
</evidence>
<dbReference type="PROSITE" id="PS50843">
    <property type="entry name" value="EXPANSIN_CBD"/>
    <property type="match status" value="1"/>
</dbReference>
<proteinExistence type="inferred from homology"/>
<dbReference type="InterPro" id="IPR002963">
    <property type="entry name" value="Expansin"/>
</dbReference>
<dbReference type="SMART" id="SM00837">
    <property type="entry name" value="DPBB_1"/>
    <property type="match status" value="1"/>
</dbReference>
<comment type="caution">
    <text evidence="10">The sequence shown here is derived from an EMBL/GenBank/DDBJ whole genome shotgun (WGS) entry which is preliminary data.</text>
</comment>
<organism evidence="10 11">
    <name type="scientific">Saponaria officinalis</name>
    <name type="common">Common soapwort</name>
    <name type="synonym">Lychnis saponaria</name>
    <dbReference type="NCBI Taxonomy" id="3572"/>
    <lineage>
        <taxon>Eukaryota</taxon>
        <taxon>Viridiplantae</taxon>
        <taxon>Streptophyta</taxon>
        <taxon>Embryophyta</taxon>
        <taxon>Tracheophyta</taxon>
        <taxon>Spermatophyta</taxon>
        <taxon>Magnoliopsida</taxon>
        <taxon>eudicotyledons</taxon>
        <taxon>Gunneridae</taxon>
        <taxon>Pentapetalae</taxon>
        <taxon>Caryophyllales</taxon>
        <taxon>Caryophyllaceae</taxon>
        <taxon>Caryophylleae</taxon>
        <taxon>Saponaria</taxon>
    </lineage>
</organism>
<dbReference type="InterPro" id="IPR009009">
    <property type="entry name" value="RlpA-like_DPBB"/>
</dbReference>
<keyword evidence="5" id="KW-0472">Membrane</keyword>
<keyword evidence="2 7" id="KW-0134">Cell wall</keyword>
<dbReference type="PROSITE" id="PS51257">
    <property type="entry name" value="PROKAR_LIPOPROTEIN"/>
    <property type="match status" value="1"/>
</dbReference>
<reference evidence="10" key="1">
    <citation type="submission" date="2024-03" db="EMBL/GenBank/DDBJ databases">
        <title>WGS assembly of Saponaria officinalis var. Norfolk2.</title>
        <authorList>
            <person name="Jenkins J."/>
            <person name="Shu S."/>
            <person name="Grimwood J."/>
            <person name="Barry K."/>
            <person name="Goodstein D."/>
            <person name="Schmutz J."/>
            <person name="Leebens-Mack J."/>
            <person name="Osbourn A."/>
        </authorList>
    </citation>
    <scope>NUCLEOTIDE SEQUENCE [LARGE SCALE GENOMIC DNA]</scope>
    <source>
        <strain evidence="10">JIC</strain>
    </source>
</reference>
<dbReference type="GO" id="GO:0009664">
    <property type="term" value="P:plant-type cell wall organization"/>
    <property type="evidence" value="ECO:0007669"/>
    <property type="project" value="InterPro"/>
</dbReference>
<dbReference type="Proteomes" id="UP001443914">
    <property type="component" value="Unassembled WGS sequence"/>
</dbReference>
<dbReference type="InterPro" id="IPR036749">
    <property type="entry name" value="Expansin_CBD_sf"/>
</dbReference>
<evidence type="ECO:0000256" key="3">
    <source>
        <dbReference type="ARBA" id="ARBA00022525"/>
    </source>
</evidence>
<dbReference type="GO" id="GO:0016020">
    <property type="term" value="C:membrane"/>
    <property type="evidence" value="ECO:0007669"/>
    <property type="project" value="UniProtKB-SubCell"/>
</dbReference>
<dbReference type="PROSITE" id="PS50842">
    <property type="entry name" value="EXPANSIN_EG45"/>
    <property type="match status" value="1"/>
</dbReference>
<sequence>MSKILLYTTYGFVIAVITLLVSCQASDNDWITNAHATFYGDIKGNDTMYGACGYKNLFEQGYGLETAALSTALFNNGATCGACYELQCINSPNCKPKAGTIKITATNFCPPNYTKTVDIWCNPPQKHFDLSEVMFLKIAEYKAGVVPVQFRRIPCVKKGGLKFLIQGAQYWTYVLVFNVGGVGDVANMKVKGSNTNWMQMTRNWGQNWDTPTQVIGQSLSFEVTTSDGKTVQALDVAPNNWQFGQTFEAKVNF</sequence>
<evidence type="ECO:0000259" key="8">
    <source>
        <dbReference type="PROSITE" id="PS50842"/>
    </source>
</evidence>
<dbReference type="Gene3D" id="2.40.40.10">
    <property type="entry name" value="RlpA-like domain"/>
    <property type="match status" value="1"/>
</dbReference>